<evidence type="ECO:0000259" key="5">
    <source>
        <dbReference type="Pfam" id="PF01625"/>
    </source>
</evidence>
<dbReference type="EMBL" id="FQ032819">
    <property type="protein sequence ID" value="CBL87353.1"/>
    <property type="molecule type" value="Genomic_DNA"/>
</dbReference>
<feature type="domain" description="Peptide methionine sulphoxide reductase MsrA" evidence="5">
    <location>
        <begin position="38"/>
        <end position="189"/>
    </location>
</feature>
<proteinExistence type="inferred from homology"/>
<evidence type="ECO:0000256" key="3">
    <source>
        <dbReference type="ARBA" id="ARBA00048782"/>
    </source>
</evidence>
<gene>
    <name evidence="4" type="primary">msrA</name>
    <name evidence="6" type="ORF">S18_1082_0003</name>
</gene>
<comment type="catalytic activity">
    <reaction evidence="2 4">
        <text>L-methionyl-[protein] + [thioredoxin]-disulfide + H2O = L-methionyl-(S)-S-oxide-[protein] + [thioredoxin]-dithiol</text>
        <dbReference type="Rhea" id="RHEA:14217"/>
        <dbReference type="Rhea" id="RHEA-COMP:10698"/>
        <dbReference type="Rhea" id="RHEA-COMP:10700"/>
        <dbReference type="Rhea" id="RHEA-COMP:12313"/>
        <dbReference type="Rhea" id="RHEA-COMP:12315"/>
        <dbReference type="ChEBI" id="CHEBI:15377"/>
        <dbReference type="ChEBI" id="CHEBI:16044"/>
        <dbReference type="ChEBI" id="CHEBI:29950"/>
        <dbReference type="ChEBI" id="CHEBI:44120"/>
        <dbReference type="ChEBI" id="CHEBI:50058"/>
        <dbReference type="EC" id="1.8.4.11"/>
    </reaction>
</comment>
<dbReference type="SUPFAM" id="SSF55068">
    <property type="entry name" value="Peptide methionine sulfoxide reductase"/>
    <property type="match status" value="1"/>
</dbReference>
<keyword evidence="1 4" id="KW-0560">Oxidoreductase</keyword>
<sequence>MKIKSHFIVFFISIGFTSLSQINFNESFLNKNQNNLKTAYFASGCFWCVEAIFENVNGVIEVFSGYSGGTTVKPSYKQIMTGKTGHAETTKIIYNPKLVAFKILVDVFFGSHDPTTLNRQGPDVGTQYRSIAFYQNNSEKEIINNAIISLKSKKVFNSPIVTEIQKFSVFYLAEDYHQDFEKKNPNHPYIRAISKPRVSKFINSYSKIIKPKK</sequence>
<comment type="catalytic activity">
    <reaction evidence="3 4">
        <text>[thioredoxin]-disulfide + L-methionine + H2O = L-methionine (S)-S-oxide + [thioredoxin]-dithiol</text>
        <dbReference type="Rhea" id="RHEA:19993"/>
        <dbReference type="Rhea" id="RHEA-COMP:10698"/>
        <dbReference type="Rhea" id="RHEA-COMP:10700"/>
        <dbReference type="ChEBI" id="CHEBI:15377"/>
        <dbReference type="ChEBI" id="CHEBI:29950"/>
        <dbReference type="ChEBI" id="CHEBI:50058"/>
        <dbReference type="ChEBI" id="CHEBI:57844"/>
        <dbReference type="ChEBI" id="CHEBI:58772"/>
        <dbReference type="EC" id="1.8.4.11"/>
    </reaction>
</comment>
<evidence type="ECO:0000313" key="6">
    <source>
        <dbReference type="EMBL" id="CBL87353.1"/>
    </source>
</evidence>
<dbReference type="EC" id="1.8.4.11" evidence="4"/>
<comment type="function">
    <text evidence="4">Has an important function as a repair enzyme for proteins that have been inactivated by oxidation. Catalyzes the reversible oxidation-reduction of methionine sulfoxide in proteins to methionine.</text>
</comment>
<dbReference type="InterPro" id="IPR036509">
    <property type="entry name" value="Met_Sox_Rdtase_MsrA_sf"/>
</dbReference>
<dbReference type="Gene3D" id="3.30.1060.10">
    <property type="entry name" value="Peptide methionine sulphoxide reductase MsrA"/>
    <property type="match status" value="1"/>
</dbReference>
<dbReference type="InterPro" id="IPR002569">
    <property type="entry name" value="Met_Sox_Rdtase_MsrA_dom"/>
</dbReference>
<evidence type="ECO:0000256" key="4">
    <source>
        <dbReference type="HAMAP-Rule" id="MF_01401"/>
    </source>
</evidence>
<dbReference type="GO" id="GO:0008113">
    <property type="term" value="F:peptide-methionine (S)-S-oxide reductase activity"/>
    <property type="evidence" value="ECO:0007669"/>
    <property type="project" value="UniProtKB-UniRule"/>
</dbReference>
<dbReference type="PANTHER" id="PTHR43774:SF1">
    <property type="entry name" value="PEPTIDE METHIONINE SULFOXIDE REDUCTASE MSRA 2"/>
    <property type="match status" value="1"/>
</dbReference>
<protein>
    <recommendedName>
        <fullName evidence="4">Peptide methionine sulfoxide reductase MsrA</fullName>
        <shortName evidence="4">Protein-methionine-S-oxide reductase</shortName>
        <ecNumber evidence="4">1.8.4.11</ecNumber>
    </recommendedName>
    <alternativeName>
        <fullName evidence="4">Peptide-methionine (S)-S-oxide reductase</fullName>
        <shortName evidence="4">Peptide Met(O) reductase</shortName>
    </alternativeName>
</protein>
<dbReference type="NCBIfam" id="TIGR00401">
    <property type="entry name" value="msrA"/>
    <property type="match status" value="1"/>
</dbReference>
<accession>F4MMJ0</accession>
<feature type="active site" evidence="4">
    <location>
        <position position="45"/>
    </location>
</feature>
<dbReference type="HAMAP" id="MF_01401">
    <property type="entry name" value="MsrA"/>
    <property type="match status" value="1"/>
</dbReference>
<evidence type="ECO:0000256" key="1">
    <source>
        <dbReference type="ARBA" id="ARBA00023002"/>
    </source>
</evidence>
<dbReference type="GO" id="GO:0033744">
    <property type="term" value="F:L-methionine:thioredoxin-disulfide S-oxidoreductase activity"/>
    <property type="evidence" value="ECO:0007669"/>
    <property type="project" value="RHEA"/>
</dbReference>
<organism evidence="6">
    <name type="scientific">uncultured Flavobacteriia bacterium</name>
    <dbReference type="NCBI Taxonomy" id="212695"/>
    <lineage>
        <taxon>Bacteria</taxon>
        <taxon>Pseudomonadati</taxon>
        <taxon>Bacteroidota</taxon>
        <taxon>Flavobacteriia</taxon>
        <taxon>environmental samples</taxon>
    </lineage>
</organism>
<dbReference type="AlphaFoldDB" id="F4MMJ0"/>
<dbReference type="PANTHER" id="PTHR43774">
    <property type="entry name" value="PEPTIDE METHIONINE SULFOXIDE REDUCTASE"/>
    <property type="match status" value="1"/>
</dbReference>
<dbReference type="Pfam" id="PF01625">
    <property type="entry name" value="PMSR"/>
    <property type="match status" value="1"/>
</dbReference>
<reference evidence="6" key="1">
    <citation type="submission" date="2010-05" db="EMBL/GenBank/DDBJ databases">
        <authorList>
            <person name="Genoscope - CEA"/>
        </authorList>
    </citation>
    <scope>NUCLEOTIDE SEQUENCE</scope>
</reference>
<evidence type="ECO:0000256" key="2">
    <source>
        <dbReference type="ARBA" id="ARBA00047806"/>
    </source>
</evidence>
<name>F4MMJ0_9BACT</name>
<comment type="similarity">
    <text evidence="4">Belongs to the MsrA Met sulfoxide reductase family.</text>
</comment>
<reference evidence="6" key="2">
    <citation type="journal article" date="2012" name="Environ. Microbiol.">
        <title>Genomic content of uncultured Bacteroidetes from contrasting oceanic provinces in the North Atlantic Ocean.</title>
        <authorList>
            <person name="Gomez-Pereira P.R."/>
            <person name="Schuler M."/>
            <person name="Fuchs B.M."/>
            <person name="Bennke C."/>
            <person name="Teeling H."/>
            <person name="Waldmann J."/>
            <person name="Richter M."/>
            <person name="Barbe V."/>
            <person name="Bataille E."/>
            <person name="Glockner F.O."/>
            <person name="Amann R."/>
        </authorList>
    </citation>
    <scope>NUCLEOTIDE SEQUENCE</scope>
</reference>